<feature type="compositionally biased region" description="Polar residues" evidence="1">
    <location>
        <begin position="13"/>
        <end position="22"/>
    </location>
</feature>
<gene>
    <name evidence="3" type="primary">LOC111466898</name>
</gene>
<organism evidence="2 3">
    <name type="scientific">Cucurbita maxima</name>
    <name type="common">Pumpkin</name>
    <name type="synonym">Winter squash</name>
    <dbReference type="NCBI Taxonomy" id="3661"/>
    <lineage>
        <taxon>Eukaryota</taxon>
        <taxon>Viridiplantae</taxon>
        <taxon>Streptophyta</taxon>
        <taxon>Embryophyta</taxon>
        <taxon>Tracheophyta</taxon>
        <taxon>Spermatophyta</taxon>
        <taxon>Magnoliopsida</taxon>
        <taxon>eudicotyledons</taxon>
        <taxon>Gunneridae</taxon>
        <taxon>Pentapetalae</taxon>
        <taxon>rosids</taxon>
        <taxon>fabids</taxon>
        <taxon>Cucurbitales</taxon>
        <taxon>Cucurbitaceae</taxon>
        <taxon>Cucurbiteae</taxon>
        <taxon>Cucurbita</taxon>
    </lineage>
</organism>
<dbReference type="KEGG" id="cmax:111466898"/>
<evidence type="ECO:0000256" key="1">
    <source>
        <dbReference type="SAM" id="MobiDB-lite"/>
    </source>
</evidence>
<dbReference type="Proteomes" id="UP000504608">
    <property type="component" value="Unplaced"/>
</dbReference>
<dbReference type="GeneID" id="111466898"/>
<dbReference type="RefSeq" id="XP_022967352.1">
    <property type="nucleotide sequence ID" value="XM_023111584.1"/>
</dbReference>
<sequence length="110" mass="12404">MSNPLDAKDNPYVQYSSASASPNGKYKMWEALDRCGKTFEDCSRMIEAVADSLWNHLKLGSSVTDTAMTRLHLGTKLLTKGGIRNYGSSQWYDIVHFEHKLSWVCFGLPQ</sequence>
<keyword evidence="2" id="KW-1185">Reference proteome</keyword>
<dbReference type="AlphaFoldDB" id="A0A6J1HQK3"/>
<accession>A0A6J1HQK3</accession>
<protein>
    <submittedName>
        <fullName evidence="3">GEM-like protein 2</fullName>
    </submittedName>
</protein>
<reference evidence="3" key="1">
    <citation type="submission" date="2025-08" db="UniProtKB">
        <authorList>
            <consortium name="RefSeq"/>
        </authorList>
    </citation>
    <scope>IDENTIFICATION</scope>
    <source>
        <tissue evidence="3">Young leaves</tissue>
    </source>
</reference>
<feature type="region of interest" description="Disordered" evidence="1">
    <location>
        <begin position="1"/>
        <end position="23"/>
    </location>
</feature>
<evidence type="ECO:0000313" key="3">
    <source>
        <dbReference type="RefSeq" id="XP_022967352.1"/>
    </source>
</evidence>
<feature type="non-terminal residue" evidence="3">
    <location>
        <position position="110"/>
    </location>
</feature>
<evidence type="ECO:0000313" key="2">
    <source>
        <dbReference type="Proteomes" id="UP000504608"/>
    </source>
</evidence>
<proteinExistence type="predicted"/>
<name>A0A6J1HQK3_CUCMA</name>